<dbReference type="PANTHER" id="PTHR10622:SF10">
    <property type="entry name" value="HET DOMAIN-CONTAINING PROTEIN"/>
    <property type="match status" value="1"/>
</dbReference>
<dbReference type="OrthoDB" id="674604at2759"/>
<proteinExistence type="predicted"/>
<dbReference type="Pfam" id="PF26640">
    <property type="entry name" value="DUF8212"/>
    <property type="match status" value="1"/>
</dbReference>
<evidence type="ECO:0000313" key="4">
    <source>
        <dbReference type="Proteomes" id="UP000184330"/>
    </source>
</evidence>
<dbReference type="EMBL" id="FJOG01000062">
    <property type="protein sequence ID" value="CZR68931.1"/>
    <property type="molecule type" value="Genomic_DNA"/>
</dbReference>
<gene>
    <name evidence="3" type="ORF">PAC_18832</name>
</gene>
<keyword evidence="4" id="KW-1185">Reference proteome</keyword>
<dbReference type="PANTHER" id="PTHR10622">
    <property type="entry name" value="HET DOMAIN-CONTAINING PROTEIN"/>
    <property type="match status" value="1"/>
</dbReference>
<dbReference type="STRING" id="576137.A0A1L7XV70"/>
<feature type="domain" description="Heterokaryon incompatibility" evidence="1">
    <location>
        <begin position="22"/>
        <end position="108"/>
    </location>
</feature>
<dbReference type="Proteomes" id="UP000184330">
    <property type="component" value="Unassembled WGS sequence"/>
</dbReference>
<evidence type="ECO:0000259" key="2">
    <source>
        <dbReference type="Pfam" id="PF26640"/>
    </source>
</evidence>
<protein>
    <submittedName>
        <fullName evidence="3">Uncharacterized protein</fullName>
    </submittedName>
</protein>
<dbReference type="AlphaFoldDB" id="A0A1L7XV70"/>
<name>A0A1L7XV70_9HELO</name>
<sequence length="527" mass="60850">MRLINTETMLIEEFFGSDIPPYAILSHCWGDEEVSFQDIGRPRWQRMYGFIKIKFTCQQAKDDGFGYAWIDTCCIDKSSSAELSEAINSMYSWYSEATVCYVYLQDVIPSDSTEKSVRQLENSRWFTRGWTLQELLASQTVKFYDGSWNIIGTKNRLHRQLSRITQIPEIILQYRTHLKSVGVAQRMSWAANRRTTRVEDMAYCLLGLFDVNMPLLYGEGERAFIRLQEEILKVSDDQSLFAWVSPKVPPKVLPNYGVLARSPTAFQYARDIVPIPSKHETHLYSMTNKGLSIQLPMLFRGDEVIGLLDCRRKGDISSVLGIGLLRTSSPSIFERDPDAKLEHYTPEEVAEATPHTIYIRGNQSLNAPWDFYMTFILRNIDLNGEKHDYSFSKAASILSEWEGNTNMVRTAWNRELSRCRLAFTLYDAKSGHTWLIMLIVHTRRDGTLRHFTRTAVLLPDIETVEKWNDEHFSEAEHFCLQCWCSKKNLGIEIELTEEVVLNQKVIMVDVRMPSDESTLNVSRALYT</sequence>
<dbReference type="InterPro" id="IPR058525">
    <property type="entry name" value="DUF8212"/>
</dbReference>
<evidence type="ECO:0000259" key="1">
    <source>
        <dbReference type="Pfam" id="PF06985"/>
    </source>
</evidence>
<reference evidence="3 4" key="1">
    <citation type="submission" date="2016-03" db="EMBL/GenBank/DDBJ databases">
        <authorList>
            <person name="Ploux O."/>
        </authorList>
    </citation>
    <scope>NUCLEOTIDE SEQUENCE [LARGE SCALE GENOMIC DNA]</scope>
    <source>
        <strain evidence="3 4">UAMH 11012</strain>
    </source>
</reference>
<accession>A0A1L7XV70</accession>
<feature type="domain" description="DUF8212" evidence="2">
    <location>
        <begin position="222"/>
        <end position="248"/>
    </location>
</feature>
<evidence type="ECO:0000313" key="3">
    <source>
        <dbReference type="EMBL" id="CZR68931.1"/>
    </source>
</evidence>
<organism evidence="3 4">
    <name type="scientific">Phialocephala subalpina</name>
    <dbReference type="NCBI Taxonomy" id="576137"/>
    <lineage>
        <taxon>Eukaryota</taxon>
        <taxon>Fungi</taxon>
        <taxon>Dikarya</taxon>
        <taxon>Ascomycota</taxon>
        <taxon>Pezizomycotina</taxon>
        <taxon>Leotiomycetes</taxon>
        <taxon>Helotiales</taxon>
        <taxon>Mollisiaceae</taxon>
        <taxon>Phialocephala</taxon>
        <taxon>Phialocephala fortinii species complex</taxon>
    </lineage>
</organism>
<dbReference type="Pfam" id="PF06985">
    <property type="entry name" value="HET"/>
    <property type="match status" value="1"/>
</dbReference>
<dbReference type="InterPro" id="IPR010730">
    <property type="entry name" value="HET"/>
</dbReference>